<gene>
    <name evidence="3" type="ORF">TeGR_g3512</name>
</gene>
<dbReference type="Proteomes" id="UP001165060">
    <property type="component" value="Unassembled WGS sequence"/>
</dbReference>
<keyword evidence="4" id="KW-1185">Reference proteome</keyword>
<dbReference type="PANTHER" id="PTHR46093">
    <property type="entry name" value="ACYL-COA-BINDING DOMAIN-CONTAINING PROTEIN 5"/>
    <property type="match status" value="1"/>
</dbReference>
<dbReference type="SUPFAM" id="SSF117281">
    <property type="entry name" value="Kelch motif"/>
    <property type="match status" value="2"/>
</dbReference>
<dbReference type="EMBL" id="BRYB01005651">
    <property type="protein sequence ID" value="GMI27314.1"/>
    <property type="molecule type" value="Genomic_DNA"/>
</dbReference>
<dbReference type="PANTHER" id="PTHR46093:SF3">
    <property type="entry name" value="ACYL-COA-BINDING DOMAIN-CONTAINING PROTEIN 4"/>
    <property type="match status" value="1"/>
</dbReference>
<comment type="caution">
    <text evidence="3">The sequence shown here is derived from an EMBL/GenBank/DDBJ whole genome shotgun (WGS) entry which is preliminary data.</text>
</comment>
<reference evidence="3 4" key="1">
    <citation type="journal article" date="2023" name="Commun. Biol.">
        <title>Genome analysis of Parmales, the sister group of diatoms, reveals the evolutionary specialization of diatoms from phago-mixotrophs to photoautotrophs.</title>
        <authorList>
            <person name="Ban H."/>
            <person name="Sato S."/>
            <person name="Yoshikawa S."/>
            <person name="Yamada K."/>
            <person name="Nakamura Y."/>
            <person name="Ichinomiya M."/>
            <person name="Sato N."/>
            <person name="Blanc-Mathieu R."/>
            <person name="Endo H."/>
            <person name="Kuwata A."/>
            <person name="Ogata H."/>
        </authorList>
    </citation>
    <scope>NUCLEOTIDE SEQUENCE [LARGE SCALE GENOMIC DNA]</scope>
</reference>
<keyword evidence="2" id="KW-0677">Repeat</keyword>
<proteinExistence type="predicted"/>
<keyword evidence="1" id="KW-0880">Kelch repeat</keyword>
<accession>A0ABQ6MJZ6</accession>
<protein>
    <recommendedName>
        <fullName evidence="5">Galactose oxidase</fullName>
    </recommendedName>
</protein>
<evidence type="ECO:0008006" key="5">
    <source>
        <dbReference type="Google" id="ProtNLM"/>
    </source>
</evidence>
<evidence type="ECO:0000313" key="4">
    <source>
        <dbReference type="Proteomes" id="UP001165060"/>
    </source>
</evidence>
<dbReference type="Gene3D" id="2.120.10.80">
    <property type="entry name" value="Kelch-type beta propeller"/>
    <property type="match status" value="2"/>
</dbReference>
<name>A0ABQ6MJZ6_9STRA</name>
<organism evidence="3 4">
    <name type="scientific">Tetraparma gracilis</name>
    <dbReference type="NCBI Taxonomy" id="2962635"/>
    <lineage>
        <taxon>Eukaryota</taxon>
        <taxon>Sar</taxon>
        <taxon>Stramenopiles</taxon>
        <taxon>Ochrophyta</taxon>
        <taxon>Bolidophyceae</taxon>
        <taxon>Parmales</taxon>
        <taxon>Triparmaceae</taxon>
        <taxon>Tetraparma</taxon>
    </lineage>
</organism>
<sequence>MDMDGMLLPAASTPTLKWTKPSISTPLPPVRGGHGLVSAGLQLVLFGGHAYLGGGKFEYLNDTWVLDVQELTWQRVYPGGVPPEPRYGASCSIVGSRMFVFGGRGANGTLFRDVHFLDLVDWTWVNVSATSAGPGPRFNHASLVVGRKIVVHGGWNGAGKCFGDMHVFDTETFTWVAPKTGGLKPPPMYGHSLNLSASGQILCFGGVSIKPGGIPEYHGDLRALDTETMVWSRPRHHAGEGGSFPTPRYAHTMTAVGGSYVLFGGWGVGGMQSKEEGNTGKGVASIVVLDSDSMEWKSPDCLNPNPLTHLYGHQAVEVEGHYFVFGGWNGKQATNTLYICELGQAEVVEEEPQA</sequence>
<evidence type="ECO:0000313" key="3">
    <source>
        <dbReference type="EMBL" id="GMI27314.1"/>
    </source>
</evidence>
<dbReference type="Pfam" id="PF24681">
    <property type="entry name" value="Kelch_KLHDC2_KLHL20_DRC7"/>
    <property type="match status" value="1"/>
</dbReference>
<evidence type="ECO:0000256" key="1">
    <source>
        <dbReference type="ARBA" id="ARBA00022441"/>
    </source>
</evidence>
<dbReference type="InterPro" id="IPR015915">
    <property type="entry name" value="Kelch-typ_b-propeller"/>
</dbReference>
<evidence type="ECO:0000256" key="2">
    <source>
        <dbReference type="ARBA" id="ARBA00022737"/>
    </source>
</evidence>